<reference evidence="3 4" key="2">
    <citation type="journal article" date="2023" name="Plant Pathol.">
        <title>Dismantling and reorganizing Pseudomonas marginalis sensu#lato.</title>
        <authorList>
            <person name="Sawada H."/>
            <person name="Fujikawa T."/>
            <person name="Satou M."/>
        </authorList>
    </citation>
    <scope>NUCLEOTIDE SEQUENCE [LARGE SCALE GENOMIC DNA]</scope>
    <source>
        <strain evidence="3 4">MAFF 302030</strain>
    </source>
</reference>
<evidence type="ECO:0000256" key="2">
    <source>
        <dbReference type="SAM" id="Phobius"/>
    </source>
</evidence>
<sequence length="558" mass="62329">MPAPNHSLLFYLVIALVQGLLFVSGQMHDVPALAFACCTLAVVGGVNLQLLGRAAWQRGTWCLVIALSLLMAGFSLSLYATENYSWLWARWHLASVVLLYIGTAFILSWPTREGLCPRYQDLFRHAWNNAFIVLLASLVTLAFFLLLWLCGKLFSILGMPQLSQLFASRYFLSFSVPLFFSLGMRMGLENEKVIGLLRGILLTVCRYLLPLSALIAVIFTLALVFSGLQPIWDTGYSTAILLCLVAANLFLLNGVFQDGEQDAGYARPLKFLVNASLFCQPLLVLLGGYSTWLRIDQYGLTPQRFLAMLLVILALVHSLAALWAVLARQPVWLGSLRRSNPWIAVLSFVVLILVFTPLLNPLAFSARSQVERVVNGLTPVEEFDARLLRYHLGQPGEEQFEALLKRVQEGQVLDEAGRQRLAERMQESTTQRWAQEEEKPKVEWLSPEPEGSGQILQSQGADNQCGRRGCVAWAVDLDSDGHDEVLLISKNQWASSAALFVQQKPGVWQEAGKLEGLQDTPLLIEQIRRGTATLVTPRYKVPKVDGVELNLRLYNLRD</sequence>
<proteinExistence type="predicted"/>
<comment type="caution">
    <text evidence="3">The sequence shown here is derived from an EMBL/GenBank/DDBJ whole genome shotgun (WGS) entry which is preliminary data.</text>
</comment>
<keyword evidence="2" id="KW-0472">Membrane</keyword>
<keyword evidence="2" id="KW-1133">Transmembrane helix</keyword>
<evidence type="ECO:0000313" key="3">
    <source>
        <dbReference type="EMBL" id="MCK9798541.1"/>
    </source>
</evidence>
<keyword evidence="2" id="KW-0812">Transmembrane</keyword>
<dbReference type="Proteomes" id="UP001155059">
    <property type="component" value="Unassembled WGS sequence"/>
</dbReference>
<evidence type="ECO:0000313" key="4">
    <source>
        <dbReference type="Proteomes" id="UP001155059"/>
    </source>
</evidence>
<feature type="region of interest" description="Disordered" evidence="1">
    <location>
        <begin position="426"/>
        <end position="460"/>
    </location>
</feature>
<feature type="transmembrane region" description="Helical" evidence="2">
    <location>
        <begin position="268"/>
        <end position="293"/>
    </location>
</feature>
<evidence type="ECO:0000256" key="1">
    <source>
        <dbReference type="SAM" id="MobiDB-lite"/>
    </source>
</evidence>
<reference evidence="3 4" key="1">
    <citation type="journal article" date="2022" name="Int. J. Syst. Evol. Microbiol.">
        <title>Pseudomonas aegrilactucae sp. nov. and Pseudomonas morbosilactucae sp. nov., pathogens causing bacterial rot of lettuce in Japan.</title>
        <authorList>
            <person name="Sawada H."/>
            <person name="Fujikawa T."/>
            <person name="Satou M."/>
        </authorList>
    </citation>
    <scope>NUCLEOTIDE SEQUENCE [LARGE SCALE GENOMIC DNA]</scope>
    <source>
        <strain evidence="3 4">MAFF 302030</strain>
    </source>
</reference>
<name>A0A9X1YV36_9PSED</name>
<feature type="transmembrane region" description="Helical" evidence="2">
    <location>
        <begin position="305"/>
        <end position="327"/>
    </location>
</feature>
<accession>A0A9X1YV36</accession>
<organism evidence="3 4">
    <name type="scientific">Pseudomonas morbosilactucae</name>
    <dbReference type="NCBI Taxonomy" id="2938197"/>
    <lineage>
        <taxon>Bacteria</taxon>
        <taxon>Pseudomonadati</taxon>
        <taxon>Pseudomonadota</taxon>
        <taxon>Gammaproteobacteria</taxon>
        <taxon>Pseudomonadales</taxon>
        <taxon>Pseudomonadaceae</taxon>
        <taxon>Pseudomonas</taxon>
    </lineage>
</organism>
<feature type="transmembrane region" description="Helical" evidence="2">
    <location>
        <begin position="7"/>
        <end position="24"/>
    </location>
</feature>
<feature type="transmembrane region" description="Helical" evidence="2">
    <location>
        <begin position="339"/>
        <end position="359"/>
    </location>
</feature>
<dbReference type="EMBL" id="JALQCW010000028">
    <property type="protein sequence ID" value="MCK9798541.1"/>
    <property type="molecule type" value="Genomic_DNA"/>
</dbReference>
<dbReference type="RefSeq" id="WP_268265315.1">
    <property type="nucleotide sequence ID" value="NZ_JALQCW010000028.1"/>
</dbReference>
<feature type="transmembrane region" description="Helical" evidence="2">
    <location>
        <begin position="30"/>
        <end position="48"/>
    </location>
</feature>
<feature type="transmembrane region" description="Helical" evidence="2">
    <location>
        <begin position="236"/>
        <end position="256"/>
    </location>
</feature>
<gene>
    <name evidence="3" type="ORF">M1B34_12600</name>
</gene>
<dbReference type="InterPro" id="IPR025291">
    <property type="entry name" value="DUF4153"/>
</dbReference>
<dbReference type="Pfam" id="PF13687">
    <property type="entry name" value="DUF4153"/>
    <property type="match status" value="1"/>
</dbReference>
<protein>
    <submittedName>
        <fullName evidence="3">DUF4153 domain-containing protein</fullName>
    </submittedName>
</protein>
<feature type="transmembrane region" description="Helical" evidence="2">
    <location>
        <begin position="130"/>
        <end position="149"/>
    </location>
</feature>
<feature type="transmembrane region" description="Helical" evidence="2">
    <location>
        <begin position="60"/>
        <end position="79"/>
    </location>
</feature>
<feature type="transmembrane region" description="Helical" evidence="2">
    <location>
        <begin position="91"/>
        <end position="109"/>
    </location>
</feature>
<feature type="transmembrane region" description="Helical" evidence="2">
    <location>
        <begin position="200"/>
        <end position="224"/>
    </location>
</feature>
<dbReference type="AlphaFoldDB" id="A0A9X1YV36"/>